<dbReference type="EMBL" id="UETC01000003">
    <property type="protein sequence ID" value="SSA44666.1"/>
    <property type="molecule type" value="Genomic_DNA"/>
</dbReference>
<proteinExistence type="predicted"/>
<gene>
    <name evidence="1" type="ORF">BCF38_103389</name>
    <name evidence="2" type="ORF">SAMN05421539_103389</name>
</gene>
<dbReference type="EMBL" id="QGDJ01000003">
    <property type="protein sequence ID" value="PWJ20570.1"/>
    <property type="molecule type" value="Genomic_DNA"/>
</dbReference>
<dbReference type="Proteomes" id="UP000245839">
    <property type="component" value="Unassembled WGS sequence"/>
</dbReference>
<reference evidence="1 3" key="2">
    <citation type="submission" date="2018-03" db="EMBL/GenBank/DDBJ databases">
        <title>Genomic Encyclopedia of Archaeal and Bacterial Type Strains, Phase II (KMG-II): from individual species to whole genera.</title>
        <authorList>
            <person name="Goeker M."/>
        </authorList>
    </citation>
    <scope>NUCLEOTIDE SEQUENCE [LARGE SCALE GENOMIC DNA]</scope>
    <source>
        <strain evidence="1 3">DSM 25227</strain>
    </source>
</reference>
<keyword evidence="3" id="KW-1185">Reference proteome</keyword>
<sequence>MPSAKAGAEAGPLPGFADKRAFLESGAPWPDEPPPDCIETHASIVCLTRDRAWKLKKPVRLVHIDQRALEDRERFCREELRLNRELAGEVYRGLTPLVQRADGGLALGGEGVVIDWVIETLRLPADEMLDRRLAAGPAPTTEEIAVLAEVLLGFYGRQPRLRRAGDVFWRRLTRDAALSVRHLREMAALAGIAPSDRTLDYATRAVEQARGEILERAARGELIEGHGDLRAEHVCLTRPPVVFDRLEIDGALRRLDPFFEVNALGLECGLLGGGWIRAQLLARLAQAFAPPSEQLLSIFGVVACVTRARIAADHFRDAEVAKPEKYRAAARAYLKLAADLVDAAQDR</sequence>
<evidence type="ECO:0000313" key="4">
    <source>
        <dbReference type="Proteomes" id="UP000251571"/>
    </source>
</evidence>
<organism evidence="2 4">
    <name type="scientific">Jannaschia seohaensis</name>
    <dbReference type="NCBI Taxonomy" id="475081"/>
    <lineage>
        <taxon>Bacteria</taxon>
        <taxon>Pseudomonadati</taxon>
        <taxon>Pseudomonadota</taxon>
        <taxon>Alphaproteobacteria</taxon>
        <taxon>Rhodobacterales</taxon>
        <taxon>Roseobacteraceae</taxon>
        <taxon>Jannaschia</taxon>
    </lineage>
</organism>
<dbReference type="OrthoDB" id="9810277at2"/>
<name>A0A2Y9AKU4_9RHOB</name>
<dbReference type="Proteomes" id="UP000251571">
    <property type="component" value="Unassembled WGS sequence"/>
</dbReference>
<keyword evidence="2" id="KW-0808">Transferase</keyword>
<evidence type="ECO:0000313" key="3">
    <source>
        <dbReference type="Proteomes" id="UP000245839"/>
    </source>
</evidence>
<evidence type="ECO:0000313" key="1">
    <source>
        <dbReference type="EMBL" id="PWJ20570.1"/>
    </source>
</evidence>
<accession>A0A2Y9AKU4</accession>
<dbReference type="AlphaFoldDB" id="A0A2Y9AKU4"/>
<protein>
    <submittedName>
        <fullName evidence="2">Aminoglycoside phosphotransferase family enzyme</fullName>
    </submittedName>
</protein>
<reference evidence="2 4" key="1">
    <citation type="submission" date="2016-10" db="EMBL/GenBank/DDBJ databases">
        <authorList>
            <person name="Cai Z."/>
        </authorList>
    </citation>
    <scope>NUCLEOTIDE SEQUENCE [LARGE SCALE GENOMIC DNA]</scope>
    <source>
        <strain evidence="2 4">DSM 25227</strain>
    </source>
</reference>
<dbReference type="RefSeq" id="WP_109564135.1">
    <property type="nucleotide sequence ID" value="NZ_QGDJ01000003.1"/>
</dbReference>
<dbReference type="GO" id="GO:0016740">
    <property type="term" value="F:transferase activity"/>
    <property type="evidence" value="ECO:0007669"/>
    <property type="project" value="UniProtKB-KW"/>
</dbReference>
<evidence type="ECO:0000313" key="2">
    <source>
        <dbReference type="EMBL" id="SSA44666.1"/>
    </source>
</evidence>